<dbReference type="EMBL" id="CVRI01000005">
    <property type="protein sequence ID" value="CRK87745.1"/>
    <property type="molecule type" value="Genomic_DNA"/>
</dbReference>
<proteinExistence type="predicted"/>
<organism evidence="2 3">
    <name type="scientific">Clunio marinus</name>
    <dbReference type="NCBI Taxonomy" id="568069"/>
    <lineage>
        <taxon>Eukaryota</taxon>
        <taxon>Metazoa</taxon>
        <taxon>Ecdysozoa</taxon>
        <taxon>Arthropoda</taxon>
        <taxon>Hexapoda</taxon>
        <taxon>Insecta</taxon>
        <taxon>Pterygota</taxon>
        <taxon>Neoptera</taxon>
        <taxon>Endopterygota</taxon>
        <taxon>Diptera</taxon>
        <taxon>Nematocera</taxon>
        <taxon>Chironomoidea</taxon>
        <taxon>Chironomidae</taxon>
        <taxon>Clunio</taxon>
    </lineage>
</organism>
<feature type="chain" id="PRO_5012475682" evidence="1">
    <location>
        <begin position="26"/>
        <end position="93"/>
    </location>
</feature>
<gene>
    <name evidence="2" type="ORF">CLUMA_CG001571</name>
</gene>
<keyword evidence="3" id="KW-1185">Reference proteome</keyword>
<keyword evidence="1" id="KW-0732">Signal</keyword>
<dbReference type="AlphaFoldDB" id="A0A1J1HND4"/>
<accession>A0A1J1HND4</accession>
<protein>
    <submittedName>
        <fullName evidence="2">CLUMA_CG001571, isoform A</fullName>
    </submittedName>
</protein>
<evidence type="ECO:0000313" key="2">
    <source>
        <dbReference type="EMBL" id="CRK87745.1"/>
    </source>
</evidence>
<evidence type="ECO:0000256" key="1">
    <source>
        <dbReference type="SAM" id="SignalP"/>
    </source>
</evidence>
<feature type="signal peptide" evidence="1">
    <location>
        <begin position="1"/>
        <end position="25"/>
    </location>
</feature>
<dbReference type="Proteomes" id="UP000183832">
    <property type="component" value="Unassembled WGS sequence"/>
</dbReference>
<reference evidence="2 3" key="1">
    <citation type="submission" date="2015-04" db="EMBL/GenBank/DDBJ databases">
        <authorList>
            <person name="Syromyatnikov M.Y."/>
            <person name="Popov V.N."/>
        </authorList>
    </citation>
    <scope>NUCLEOTIDE SEQUENCE [LARGE SCALE GENOMIC DNA]</scope>
</reference>
<sequence length="93" mass="10898">MFVRHGFTYGFALIFLNFWISTEESVKLQDGKAKHLKHSKDLKKTFGFITQSKSQEYDNEAIVRLIKQHAASQTDFKLIINFLFVMLTDLRPE</sequence>
<name>A0A1J1HND4_9DIPT</name>
<evidence type="ECO:0000313" key="3">
    <source>
        <dbReference type="Proteomes" id="UP000183832"/>
    </source>
</evidence>